<accession>A0ACC1WVL3</accession>
<dbReference type="Proteomes" id="UP001164539">
    <property type="component" value="Chromosome 13"/>
</dbReference>
<name>A0ACC1WVL3_MELAZ</name>
<gene>
    <name evidence="1" type="ORF">OWV82_022921</name>
</gene>
<dbReference type="EMBL" id="CM051406">
    <property type="protein sequence ID" value="KAJ4702941.1"/>
    <property type="molecule type" value="Genomic_DNA"/>
</dbReference>
<reference evidence="1 2" key="1">
    <citation type="journal article" date="2023" name="Science">
        <title>Complex scaffold remodeling in plant triterpene biosynthesis.</title>
        <authorList>
            <person name="De La Pena R."/>
            <person name="Hodgson H."/>
            <person name="Liu J.C."/>
            <person name="Stephenson M.J."/>
            <person name="Martin A.C."/>
            <person name="Owen C."/>
            <person name="Harkess A."/>
            <person name="Leebens-Mack J."/>
            <person name="Jimenez L.E."/>
            <person name="Osbourn A."/>
            <person name="Sattely E.S."/>
        </authorList>
    </citation>
    <scope>NUCLEOTIDE SEQUENCE [LARGE SCALE GENOMIC DNA]</scope>
    <source>
        <strain evidence="2">cv. JPN11</strain>
        <tissue evidence="1">Leaf</tissue>
    </source>
</reference>
<keyword evidence="2" id="KW-1185">Reference proteome</keyword>
<sequence>MVSLMPRPRGTVFLELTPKAPHPSKPFSFTTTSSTKAVTIRIITPTRLCSKLVLLCFRYQREKSCMPTLVKIGLDSDIYVGNALIQFYGCLGTLIDARVLFEKMPHRDVGSWNTLLGIYNYSSDSWEVLILFKRLMYEEIKADKITLVILFSACARLEKLHYGKTLHCYATKVGLECMLNLENALLGMYTKCKDIDEALRLFDKMGSRKDIVSHNILLNGYIEMELVDFAREIFDKIVEKDLVVWSSMMHGYVKAKQPKKTLELFKKMVDTGLTPDQNTMVSVLSACASLSNLQYGRLVHRFILQNNIRQDSFVKTAVIDMYSKCGSLEDGLVTFYKMDCKDVVTWTTMIEGLANYGLGNEALCTFYQMERQGITPNEATFVSLLAACSHSGLINEGCQLFRRMAGVYRIQPKIEHFGCLVDLLSRAGLLHQAEEFMEMIPADDKIIAYKTLLSACINYSEFDLGQKIANNMMELGPQSQAVYVLLSNFYALEGHGLKLQKQEET</sequence>
<organism evidence="1 2">
    <name type="scientific">Melia azedarach</name>
    <name type="common">Chinaberry tree</name>
    <dbReference type="NCBI Taxonomy" id="155640"/>
    <lineage>
        <taxon>Eukaryota</taxon>
        <taxon>Viridiplantae</taxon>
        <taxon>Streptophyta</taxon>
        <taxon>Embryophyta</taxon>
        <taxon>Tracheophyta</taxon>
        <taxon>Spermatophyta</taxon>
        <taxon>Magnoliopsida</taxon>
        <taxon>eudicotyledons</taxon>
        <taxon>Gunneridae</taxon>
        <taxon>Pentapetalae</taxon>
        <taxon>rosids</taxon>
        <taxon>malvids</taxon>
        <taxon>Sapindales</taxon>
        <taxon>Meliaceae</taxon>
        <taxon>Melia</taxon>
    </lineage>
</organism>
<comment type="caution">
    <text evidence="1">The sequence shown here is derived from an EMBL/GenBank/DDBJ whole genome shotgun (WGS) entry which is preliminary data.</text>
</comment>
<evidence type="ECO:0000313" key="1">
    <source>
        <dbReference type="EMBL" id="KAJ4702941.1"/>
    </source>
</evidence>
<protein>
    <submittedName>
        <fullName evidence="1">Pentatricopeptide repeat-containing protein</fullName>
    </submittedName>
</protein>
<evidence type="ECO:0000313" key="2">
    <source>
        <dbReference type="Proteomes" id="UP001164539"/>
    </source>
</evidence>
<proteinExistence type="predicted"/>